<dbReference type="CDD" id="cd04301">
    <property type="entry name" value="NAT_SF"/>
    <property type="match status" value="1"/>
</dbReference>
<dbReference type="STRING" id="169427.SAMN05192548_100696"/>
<dbReference type="EMBL" id="FRAB01000006">
    <property type="protein sequence ID" value="SHJ76768.1"/>
    <property type="molecule type" value="Genomic_DNA"/>
</dbReference>
<proteinExistence type="predicted"/>
<evidence type="ECO:0000313" key="2">
    <source>
        <dbReference type="EMBL" id="SHJ76768.1"/>
    </source>
</evidence>
<evidence type="ECO:0000259" key="1">
    <source>
        <dbReference type="PROSITE" id="PS51186"/>
    </source>
</evidence>
<dbReference type="InterPro" id="IPR000182">
    <property type="entry name" value="GNAT_dom"/>
</dbReference>
<dbReference type="Proteomes" id="UP000184395">
    <property type="component" value="Unassembled WGS sequence"/>
</dbReference>
<dbReference type="Pfam" id="PF00583">
    <property type="entry name" value="Acetyltransf_1"/>
    <property type="match status" value="1"/>
</dbReference>
<gene>
    <name evidence="2" type="ORF">SAMN05192548_100696</name>
</gene>
<feature type="domain" description="N-acetyltransferase" evidence="1">
    <location>
        <begin position="3"/>
        <end position="169"/>
    </location>
</feature>
<dbReference type="OrthoDB" id="8116329at2"/>
<evidence type="ECO:0000313" key="3">
    <source>
        <dbReference type="Proteomes" id="UP000184395"/>
    </source>
</evidence>
<reference evidence="2 3" key="1">
    <citation type="submission" date="2016-11" db="EMBL/GenBank/DDBJ databases">
        <authorList>
            <person name="Jaros S."/>
            <person name="Januszkiewicz K."/>
            <person name="Wedrychowicz H."/>
        </authorList>
    </citation>
    <scope>NUCLEOTIDE SEQUENCE [LARGE SCALE GENOMIC DNA]</scope>
    <source>
        <strain evidence="2 3">LMG 20594</strain>
    </source>
</reference>
<dbReference type="GeneID" id="301978551"/>
<dbReference type="RefSeq" id="WP_073428013.1">
    <property type="nucleotide sequence ID" value="NZ_CADFGY010000007.1"/>
</dbReference>
<name>A0A1M6LZZ4_9BURK</name>
<dbReference type="KEGG" id="pts:CUJ90_10285"/>
<dbReference type="GO" id="GO:0016747">
    <property type="term" value="F:acyltransferase activity, transferring groups other than amino-acyl groups"/>
    <property type="evidence" value="ECO:0007669"/>
    <property type="project" value="InterPro"/>
</dbReference>
<keyword evidence="2" id="KW-0689">Ribosomal protein</keyword>
<dbReference type="AlphaFoldDB" id="A0A1M6LZZ4"/>
<keyword evidence="2" id="KW-0687">Ribonucleoprotein</keyword>
<dbReference type="SUPFAM" id="SSF55729">
    <property type="entry name" value="Acyl-CoA N-acyltransferases (Nat)"/>
    <property type="match status" value="1"/>
</dbReference>
<accession>A0A1M6LZZ4</accession>
<sequence>MKDTVRVATADDAPALYRLLQQSYAPLAQQGIHFTITRTPFEQVREKVLRESTFVLERTHSPHAETEIVATLTVRFPWLSQDEQAPPYPFIHWFAVSERYKRQRAGSALLDHVETAFLRAQIKAPAVYLATAVGHPWLRNVYERRGYEPFRHSINALGTPLVWLRKILIADIYRDLPEARRPSRDELTTS</sequence>
<protein>
    <submittedName>
        <fullName evidence="2">Ribosomal protein S18 acetylase RimI</fullName>
    </submittedName>
</protein>
<dbReference type="Gene3D" id="3.40.630.30">
    <property type="match status" value="1"/>
</dbReference>
<dbReference type="PROSITE" id="PS51186">
    <property type="entry name" value="GNAT"/>
    <property type="match status" value="1"/>
</dbReference>
<organism evidence="2 3">
    <name type="scientific">Paraburkholderia terricola</name>
    <dbReference type="NCBI Taxonomy" id="169427"/>
    <lineage>
        <taxon>Bacteria</taxon>
        <taxon>Pseudomonadati</taxon>
        <taxon>Pseudomonadota</taxon>
        <taxon>Betaproteobacteria</taxon>
        <taxon>Burkholderiales</taxon>
        <taxon>Burkholderiaceae</taxon>
        <taxon>Paraburkholderia</taxon>
    </lineage>
</organism>
<dbReference type="GO" id="GO:0005840">
    <property type="term" value="C:ribosome"/>
    <property type="evidence" value="ECO:0007669"/>
    <property type="project" value="UniProtKB-KW"/>
</dbReference>
<dbReference type="InterPro" id="IPR016181">
    <property type="entry name" value="Acyl_CoA_acyltransferase"/>
</dbReference>